<dbReference type="GO" id="GO:0052906">
    <property type="term" value="F:tRNA (guanine(37)-N1)-methyltransferase activity"/>
    <property type="evidence" value="ECO:0007669"/>
    <property type="project" value="UniProtKB-UniRule"/>
</dbReference>
<dbReference type="Pfam" id="PF25133">
    <property type="entry name" value="TYW2_N_2"/>
    <property type="match status" value="1"/>
</dbReference>
<organism evidence="18">
    <name type="scientific">Talaromyces marneffei PM1</name>
    <dbReference type="NCBI Taxonomy" id="1077442"/>
    <lineage>
        <taxon>Eukaryota</taxon>
        <taxon>Fungi</taxon>
        <taxon>Dikarya</taxon>
        <taxon>Ascomycota</taxon>
        <taxon>Pezizomycotina</taxon>
        <taxon>Eurotiomycetes</taxon>
        <taxon>Eurotiomycetidae</taxon>
        <taxon>Eurotiales</taxon>
        <taxon>Trichocomaceae</taxon>
        <taxon>Talaromyces</taxon>
        <taxon>Talaromyces sect. Talaromyces</taxon>
    </lineage>
</organism>
<comment type="similarity">
    <text evidence="13">Belongs to the TRM5 / TYW2 family.</text>
</comment>
<accession>A0A093XXH4</accession>
<keyword evidence="10 13" id="KW-0496">Mitochondrion</keyword>
<comment type="catalytic activity">
    <reaction evidence="12 13">
        <text>guanosine(37) in tRNA + S-adenosyl-L-methionine = N(1)-methylguanosine(37) in tRNA + S-adenosyl-L-homocysteine + H(+)</text>
        <dbReference type="Rhea" id="RHEA:36899"/>
        <dbReference type="Rhea" id="RHEA-COMP:10145"/>
        <dbReference type="Rhea" id="RHEA-COMP:10147"/>
        <dbReference type="ChEBI" id="CHEBI:15378"/>
        <dbReference type="ChEBI" id="CHEBI:57856"/>
        <dbReference type="ChEBI" id="CHEBI:59789"/>
        <dbReference type="ChEBI" id="CHEBI:73542"/>
        <dbReference type="ChEBI" id="CHEBI:74269"/>
        <dbReference type="EC" id="2.1.1.228"/>
    </reaction>
</comment>
<keyword evidence="8 14" id="KW-0863">Zinc-finger</keyword>
<keyword evidence="6 13" id="KW-0819">tRNA processing</keyword>
<dbReference type="EMBL" id="JPOX01000008">
    <property type="protein sequence ID" value="KFX49958.1"/>
    <property type="molecule type" value="Genomic_DNA"/>
</dbReference>
<evidence type="ECO:0000256" key="9">
    <source>
        <dbReference type="ARBA" id="ARBA00022833"/>
    </source>
</evidence>
<dbReference type="InterPro" id="IPR056744">
    <property type="entry name" value="TRM5/TYW2-like_N"/>
</dbReference>
<keyword evidence="3 13" id="KW-0489">Methyltransferase</keyword>
<feature type="binding site" evidence="13">
    <location>
        <begin position="674"/>
        <end position="675"/>
    </location>
    <ligand>
        <name>S-adenosyl-L-methionine</name>
        <dbReference type="ChEBI" id="CHEBI:59789"/>
    </ligand>
</feature>
<proteinExistence type="inferred from homology"/>
<keyword evidence="5 13" id="KW-0949">S-adenosyl-L-methionine</keyword>
<dbReference type="PANTHER" id="PTHR23245:SF36">
    <property type="entry name" value="TRNA (GUANINE(37)-N1)-METHYLTRANSFERASE"/>
    <property type="match status" value="1"/>
</dbReference>
<sequence>MNQGSETTPRRTTSWRGRFIDGVWHCDCDPRLPADHFQTKNGGVNHGRWFYTCQKPQLKRCKFFLWDDDAQIREKHTLLSNSRSEPDTPKKALSKSAQVGGLLTPGTGTSYGGGNTVRGAQTEPRRRLDFSSQQQTPTKPRKSSTLSSDEEAYSWDESLDNEVGNLLGGNSSNSSATRPRQPIFTPNKTPRTATNTSPSKRKLNDVFDDDDDDKPPPYSQSAPTTQSSSTTAPFAFSSVEVSATPTPRRYKDVLSAQGAGSHNQPSDLASNILSILDRHDVVVPTTARDELVAALDQHHLKTQGIIRGRDISRMALKKKDEEIQALQARIERLETEREMDKSSIHPGPMDSNHTATKQSTSKNPVMFRPPVNRAMRVLDRSFFKKTVPVSAATVLENKNISLVRKKLESSKDALDLPRFNGCTAPMSEKLVVSRDGQILELTGHESRKKRCLVLREDIKYDDATTWSPILNELVETGMIGLGPYTIDLDYSYWTYAEIIEAILPEEDVADGEFPEGFTLTGHVLHLNLRERWYPYKHLIAEILKDKNPKVRTVINKTKVVGSESEFRTFPFEILAGDNDMNVTVHEQGCEFQFDFSRVYWNSRLETEHRRLCDKFKEGELVCDVMAGVGPFAVPAGKRKIFVWANDLNPHGFESMEDAVTRNKVHQFVTPFNMDGRKFIRESAKMITSPATTVVIQPRIPASLKRAKLDGSGRTPAPPPQIFTRPPTVNHYVMNLPATAIEFLDAFVGVYTGMETRFEPYDPEQKLPMIHVYCFSGHSENVRDDHEDICKRISERMGFTLSPDDTVDGTGNRERELEIFNVRLVSPTKQMFCASFRLPKEVAFVK</sequence>
<feature type="compositionally biased region" description="Polar residues" evidence="15">
    <location>
        <begin position="130"/>
        <end position="147"/>
    </location>
</feature>
<feature type="compositionally biased region" description="Low complexity" evidence="15">
    <location>
        <begin position="164"/>
        <end position="175"/>
    </location>
</feature>
<dbReference type="Pfam" id="PF06839">
    <property type="entry name" value="Zn_ribbon_GRF"/>
    <property type="match status" value="1"/>
</dbReference>
<dbReference type="InterPro" id="IPR030382">
    <property type="entry name" value="MeTrfase_TRM5/TYW2"/>
</dbReference>
<dbReference type="EC" id="2.1.1.228" evidence="13"/>
<comment type="function">
    <text evidence="13">Specifically methylates the N1 position of guanosine-37 in various cytoplasmic and mitochondrial tRNAs. Methylation is not dependent on the nature of the nucleoside 5' of the target nucleoside. This is the first step in the biosynthesis of wybutosine (yW), a modified base adjacent to the anticodon of tRNAs and required for accurate decoding.</text>
</comment>
<dbReference type="InterPro" id="IPR025792">
    <property type="entry name" value="tRNA_Gua_MeTrfase_euk"/>
</dbReference>
<dbReference type="Pfam" id="PF02475">
    <property type="entry name" value="TRM5-TYW2_MTfase"/>
    <property type="match status" value="1"/>
</dbReference>
<feature type="compositionally biased region" description="Acidic residues" evidence="15">
    <location>
        <begin position="148"/>
        <end position="160"/>
    </location>
</feature>
<evidence type="ECO:0000256" key="6">
    <source>
        <dbReference type="ARBA" id="ARBA00022694"/>
    </source>
</evidence>
<gene>
    <name evidence="13" type="primary">TRM5</name>
    <name evidence="18" type="ORF">GQ26_0081550</name>
</gene>
<evidence type="ECO:0000256" key="4">
    <source>
        <dbReference type="ARBA" id="ARBA00022679"/>
    </source>
</evidence>
<evidence type="ECO:0000256" key="1">
    <source>
        <dbReference type="ARBA" id="ARBA00009775"/>
    </source>
</evidence>
<comment type="caution">
    <text evidence="18">The sequence shown here is derived from an EMBL/GenBank/DDBJ whole genome shotgun (WGS) entry which is preliminary data.</text>
</comment>
<evidence type="ECO:0000256" key="13">
    <source>
        <dbReference type="HAMAP-Rule" id="MF_03152"/>
    </source>
</evidence>
<evidence type="ECO:0000256" key="14">
    <source>
        <dbReference type="PROSITE-ProRule" id="PRU01343"/>
    </source>
</evidence>
<feature type="compositionally biased region" description="Polar residues" evidence="15">
    <location>
        <begin position="184"/>
        <end position="198"/>
    </location>
</feature>
<name>A0A093XXH4_TALMA</name>
<dbReference type="GO" id="GO:0002939">
    <property type="term" value="P:tRNA N1-guanine methylation"/>
    <property type="evidence" value="ECO:0007669"/>
    <property type="project" value="TreeGrafter"/>
</dbReference>
<dbReference type="GO" id="GO:0005759">
    <property type="term" value="C:mitochondrial matrix"/>
    <property type="evidence" value="ECO:0007669"/>
    <property type="project" value="UniProtKB-SubCell"/>
</dbReference>
<dbReference type="InterPro" id="IPR056743">
    <property type="entry name" value="TRM5-TYW2-like_MTfase"/>
</dbReference>
<keyword evidence="7" id="KW-0479">Metal-binding</keyword>
<comment type="subunit">
    <text evidence="13">Monomer.</text>
</comment>
<feature type="binding site" evidence="13">
    <location>
        <begin position="646"/>
        <end position="647"/>
    </location>
    <ligand>
        <name>S-adenosyl-L-methionine</name>
        <dbReference type="ChEBI" id="CHEBI:59789"/>
    </ligand>
</feature>
<dbReference type="InterPro" id="IPR010666">
    <property type="entry name" value="Znf_GRF"/>
</dbReference>
<feature type="domain" description="SAM-dependent methyltransferase TRM5/TYW2-type" evidence="16">
    <location>
        <begin position="517"/>
        <end position="839"/>
    </location>
</feature>
<keyword evidence="4 13" id="KW-0808">Transferase</keyword>
<dbReference type="AlphaFoldDB" id="A0A093XXH4"/>
<feature type="binding site" evidence="13">
    <location>
        <position position="608"/>
    </location>
    <ligand>
        <name>S-adenosyl-L-methionine</name>
        <dbReference type="ChEBI" id="CHEBI:59789"/>
    </ligand>
</feature>
<evidence type="ECO:0000256" key="2">
    <source>
        <dbReference type="ARBA" id="ARBA00022490"/>
    </source>
</evidence>
<evidence type="ECO:0000256" key="3">
    <source>
        <dbReference type="ARBA" id="ARBA00022603"/>
    </source>
</evidence>
<feature type="binding site" evidence="13">
    <location>
        <position position="734"/>
    </location>
    <ligand>
        <name>S-adenosyl-L-methionine</name>
        <dbReference type="ChEBI" id="CHEBI:59789"/>
    </ligand>
</feature>
<reference evidence="18" key="1">
    <citation type="journal article" date="2014" name="PLoS Genet.">
        <title>Signature Gene Expression Reveals Novel Clues to the Molecular Mechanisms of Dimorphic Transition in Penicillium marneffei.</title>
        <authorList>
            <person name="Yang E."/>
            <person name="Wang G."/>
            <person name="Cai J."/>
            <person name="Woo P.C."/>
            <person name="Lau S.K."/>
            <person name="Yuen K.-Y."/>
            <person name="Chow W.-N."/>
            <person name="Lin X."/>
        </authorList>
    </citation>
    <scope>NUCLEOTIDE SEQUENCE [LARGE SCALE GENOMIC DNA]</scope>
    <source>
        <strain evidence="18">PM1</strain>
    </source>
</reference>
<evidence type="ECO:0000256" key="7">
    <source>
        <dbReference type="ARBA" id="ARBA00022723"/>
    </source>
</evidence>
<feature type="region of interest" description="Disordered" evidence="15">
    <location>
        <begin position="77"/>
        <end position="233"/>
    </location>
</feature>
<dbReference type="HAMAP" id="MF_03152">
    <property type="entry name" value="TRM5"/>
    <property type="match status" value="1"/>
</dbReference>
<keyword evidence="9" id="KW-0862">Zinc</keyword>
<protein>
    <recommendedName>
        <fullName evidence="13">tRNA (guanine(37)-N1)-methyltransferase</fullName>
        <ecNumber evidence="13">2.1.1.228</ecNumber>
    </recommendedName>
    <alternativeName>
        <fullName evidence="13">M1G-methyltransferase</fullName>
    </alternativeName>
    <alternativeName>
        <fullName evidence="13">tRNA [GM37] methyltransferase</fullName>
    </alternativeName>
    <alternativeName>
        <fullName evidence="13">tRNA methyltransferase 5</fullName>
    </alternativeName>
</protein>
<evidence type="ECO:0000259" key="17">
    <source>
        <dbReference type="PROSITE" id="PS51999"/>
    </source>
</evidence>
<feature type="compositionally biased region" description="Polar residues" evidence="15">
    <location>
        <begin position="351"/>
        <end position="363"/>
    </location>
</feature>
<evidence type="ECO:0000256" key="5">
    <source>
        <dbReference type="ARBA" id="ARBA00022691"/>
    </source>
</evidence>
<dbReference type="FunFam" id="3.30.300.110:FF:000001">
    <property type="entry name" value="tRNA (guanine(37)-N1)-methyltransferase"/>
    <property type="match status" value="1"/>
</dbReference>
<evidence type="ECO:0000256" key="15">
    <source>
        <dbReference type="SAM" id="MobiDB-lite"/>
    </source>
</evidence>
<dbReference type="Gene3D" id="3.40.50.150">
    <property type="entry name" value="Vaccinia Virus protein VP39"/>
    <property type="match status" value="1"/>
</dbReference>
<dbReference type="InterPro" id="IPR029063">
    <property type="entry name" value="SAM-dependent_MTases_sf"/>
</dbReference>
<dbReference type="eggNOG" id="KOG2078">
    <property type="taxonomic scope" value="Eukaryota"/>
</dbReference>
<dbReference type="Gene3D" id="3.30.300.110">
    <property type="entry name" value="Met-10+ protein-like domains"/>
    <property type="match status" value="1"/>
</dbReference>
<evidence type="ECO:0000256" key="11">
    <source>
        <dbReference type="ARBA" id="ARBA00023242"/>
    </source>
</evidence>
<feature type="region of interest" description="Disordered" evidence="15">
    <location>
        <begin position="336"/>
        <end position="367"/>
    </location>
</feature>
<evidence type="ECO:0000256" key="12">
    <source>
        <dbReference type="ARBA" id="ARBA00047783"/>
    </source>
</evidence>
<dbReference type="SUPFAM" id="SSF53335">
    <property type="entry name" value="S-adenosyl-L-methionine-dependent methyltransferases"/>
    <property type="match status" value="1"/>
</dbReference>
<keyword evidence="11 13" id="KW-0539">Nucleus</keyword>
<dbReference type="PROSITE" id="PS51999">
    <property type="entry name" value="ZF_GRF"/>
    <property type="match status" value="1"/>
</dbReference>
<dbReference type="PANTHER" id="PTHR23245">
    <property type="entry name" value="TRNA METHYLTRANSFERASE"/>
    <property type="match status" value="1"/>
</dbReference>
<evidence type="ECO:0000259" key="16">
    <source>
        <dbReference type="PROSITE" id="PS51684"/>
    </source>
</evidence>
<dbReference type="GO" id="GO:0005634">
    <property type="term" value="C:nucleus"/>
    <property type="evidence" value="ECO:0007669"/>
    <property type="project" value="UniProtKB-SubCell"/>
</dbReference>
<dbReference type="GO" id="GO:0070901">
    <property type="term" value="P:mitochondrial tRNA methylation"/>
    <property type="evidence" value="ECO:0007669"/>
    <property type="project" value="UniProtKB-ARBA"/>
</dbReference>
<feature type="domain" description="GRF-type" evidence="17">
    <location>
        <begin position="26"/>
        <end position="70"/>
    </location>
</feature>
<dbReference type="PROSITE" id="PS51684">
    <property type="entry name" value="SAM_MT_TRM5_TYW2"/>
    <property type="match status" value="1"/>
</dbReference>
<evidence type="ECO:0000313" key="18">
    <source>
        <dbReference type="EMBL" id="KFX49958.1"/>
    </source>
</evidence>
<comment type="similarity">
    <text evidence="1">Belongs to the class I-like SAM-binding methyltransferase superfamily. TRM5/TYW2 family.</text>
</comment>
<feature type="compositionally biased region" description="Low complexity" evidence="15">
    <location>
        <begin position="219"/>
        <end position="233"/>
    </location>
</feature>
<evidence type="ECO:0000256" key="10">
    <source>
        <dbReference type="ARBA" id="ARBA00023128"/>
    </source>
</evidence>
<evidence type="ECO:0000256" key="8">
    <source>
        <dbReference type="ARBA" id="ARBA00022771"/>
    </source>
</evidence>
<dbReference type="GO" id="GO:0008270">
    <property type="term" value="F:zinc ion binding"/>
    <property type="evidence" value="ECO:0007669"/>
    <property type="project" value="UniProtKB-KW"/>
</dbReference>
<comment type="subcellular location">
    <subcellularLocation>
        <location evidence="13">Mitochondrion matrix</location>
    </subcellularLocation>
    <subcellularLocation>
        <location evidence="13">Nucleus</location>
    </subcellularLocation>
    <subcellularLocation>
        <location evidence="13">Cytoplasm</location>
    </subcellularLocation>
    <text evidence="13">Predominantly in the mitochondria and in the nucleus.</text>
</comment>
<dbReference type="HOGENOM" id="CLU_337129_0_0_1"/>
<keyword evidence="2 13" id="KW-0963">Cytoplasm</keyword>